<reference evidence="2 3" key="1">
    <citation type="journal article" date="2013" name="Curr. Biol.">
        <title>The Genome of the Foraminiferan Reticulomyxa filosa.</title>
        <authorList>
            <person name="Glockner G."/>
            <person name="Hulsmann N."/>
            <person name="Schleicher M."/>
            <person name="Noegel A.A."/>
            <person name="Eichinger L."/>
            <person name="Gallinger C."/>
            <person name="Pawlowski J."/>
            <person name="Sierra R."/>
            <person name="Euteneuer U."/>
            <person name="Pillet L."/>
            <person name="Moustafa A."/>
            <person name="Platzer M."/>
            <person name="Groth M."/>
            <person name="Szafranski K."/>
            <person name="Schliwa M."/>
        </authorList>
    </citation>
    <scope>NUCLEOTIDE SEQUENCE [LARGE SCALE GENOMIC DNA]</scope>
</reference>
<dbReference type="Proteomes" id="UP000023152">
    <property type="component" value="Unassembled WGS sequence"/>
</dbReference>
<dbReference type="GO" id="GO:0008236">
    <property type="term" value="F:serine-type peptidase activity"/>
    <property type="evidence" value="ECO:0007669"/>
    <property type="project" value="InterPro"/>
</dbReference>
<dbReference type="OMA" id="RSIDHKE"/>
<evidence type="ECO:0000259" key="1">
    <source>
        <dbReference type="Pfam" id="PF00326"/>
    </source>
</evidence>
<dbReference type="GO" id="GO:0006508">
    <property type="term" value="P:proteolysis"/>
    <property type="evidence" value="ECO:0007669"/>
    <property type="project" value="InterPro"/>
</dbReference>
<dbReference type="InterPro" id="IPR029058">
    <property type="entry name" value="AB_hydrolase_fold"/>
</dbReference>
<evidence type="ECO:0000313" key="2">
    <source>
        <dbReference type="EMBL" id="ETO02140.1"/>
    </source>
</evidence>
<dbReference type="SUPFAM" id="SSF53474">
    <property type="entry name" value="alpha/beta-Hydrolases"/>
    <property type="match status" value="1"/>
</dbReference>
<dbReference type="InterPro" id="IPR001375">
    <property type="entry name" value="Peptidase_S9_cat"/>
</dbReference>
<accession>X6LN38</accession>
<dbReference type="PANTHER" id="PTHR12277:SF81">
    <property type="entry name" value="PROTEIN ABHD13"/>
    <property type="match status" value="1"/>
</dbReference>
<dbReference type="Pfam" id="PF00326">
    <property type="entry name" value="Peptidase_S9"/>
    <property type="match status" value="1"/>
</dbReference>
<gene>
    <name evidence="2" type="ORF">RFI_35299</name>
</gene>
<feature type="domain" description="Peptidase S9 prolyl oligopeptidase catalytic" evidence="1">
    <location>
        <begin position="80"/>
        <end position="239"/>
    </location>
</feature>
<organism evidence="2 3">
    <name type="scientific">Reticulomyxa filosa</name>
    <dbReference type="NCBI Taxonomy" id="46433"/>
    <lineage>
        <taxon>Eukaryota</taxon>
        <taxon>Sar</taxon>
        <taxon>Rhizaria</taxon>
        <taxon>Retaria</taxon>
        <taxon>Foraminifera</taxon>
        <taxon>Monothalamids</taxon>
        <taxon>Reticulomyxidae</taxon>
        <taxon>Reticulomyxa</taxon>
    </lineage>
</organism>
<dbReference type="Gene3D" id="3.40.50.1820">
    <property type="entry name" value="alpha/beta hydrolase"/>
    <property type="match status" value="1"/>
</dbReference>
<dbReference type="PANTHER" id="PTHR12277">
    <property type="entry name" value="ALPHA/BETA HYDROLASE DOMAIN-CONTAINING PROTEIN"/>
    <property type="match status" value="1"/>
</dbReference>
<protein>
    <recommendedName>
        <fullName evidence="1">Peptidase S9 prolyl oligopeptidase catalytic domain-containing protein</fullName>
    </recommendedName>
</protein>
<dbReference type="AlphaFoldDB" id="X6LN38"/>
<dbReference type="EMBL" id="ASPP01036605">
    <property type="protein sequence ID" value="ETO02140.1"/>
    <property type="molecule type" value="Genomic_DNA"/>
</dbReference>
<proteinExistence type="predicted"/>
<comment type="caution">
    <text evidence="2">The sequence shown here is derived from an EMBL/GenBank/DDBJ whole genome shotgun (WGS) entry which is preliminary data.</text>
</comment>
<dbReference type="OrthoDB" id="446723at2759"/>
<keyword evidence="3" id="KW-1185">Reference proteome</keyword>
<sequence length="257" mass="29205">MGSVVNQLAFLPPQHDEEDKKDLGTHTDFKQIVTKGGSKIAALWFYKEDNDYTILYSHGNAEDLISSQYGFKALSEDLATYDDIESAFNWLTNPNEGPNISPSKIILFGRSLGSGPTVHLAAKYNNLAGLILQSPLRTAIKTQLYHWVASSILKPADIFHNETKITKVTTYPVFIIHGKNDRVVPFSHGEYLYQQVKAKNTCEVRYFWVEGCGHNDIEMRRGDEFRQKLLEFIDECIRKKKQTSQQDDTTTPATRIN</sequence>
<name>X6LN38_RETFI</name>
<evidence type="ECO:0000313" key="3">
    <source>
        <dbReference type="Proteomes" id="UP000023152"/>
    </source>
</evidence>